<dbReference type="InterPro" id="IPR000528">
    <property type="entry name" value="Plant_nsLTP"/>
</dbReference>
<dbReference type="Proteomes" id="UP000775213">
    <property type="component" value="Unassembled WGS sequence"/>
</dbReference>
<evidence type="ECO:0000256" key="1">
    <source>
        <dbReference type="ARBA" id="ARBA00009748"/>
    </source>
</evidence>
<dbReference type="AlphaFoldDB" id="A0AAV7GRU8"/>
<evidence type="ECO:0000256" key="2">
    <source>
        <dbReference type="ARBA" id="ARBA00022448"/>
    </source>
</evidence>
<evidence type="ECO:0000313" key="8">
    <source>
        <dbReference type="Proteomes" id="UP000775213"/>
    </source>
</evidence>
<dbReference type="PANTHER" id="PTHR33076">
    <property type="entry name" value="NON-SPECIFIC LIPID-TRANSFER PROTEIN 2-RELATED"/>
    <property type="match status" value="1"/>
</dbReference>
<evidence type="ECO:0000313" key="7">
    <source>
        <dbReference type="EMBL" id="KAH0458428.1"/>
    </source>
</evidence>
<evidence type="ECO:0000259" key="6">
    <source>
        <dbReference type="SMART" id="SM00499"/>
    </source>
</evidence>
<dbReference type="CDD" id="cd01960">
    <property type="entry name" value="nsLTP1"/>
    <property type="match status" value="1"/>
</dbReference>
<dbReference type="Gene3D" id="1.10.110.10">
    <property type="entry name" value="Plant lipid-transfer and hydrophobic proteins"/>
    <property type="match status" value="1"/>
</dbReference>
<proteinExistence type="inferred from homology"/>
<dbReference type="EMBL" id="JAGFBR010000012">
    <property type="protein sequence ID" value="KAH0458428.1"/>
    <property type="molecule type" value="Genomic_DNA"/>
</dbReference>
<dbReference type="FunFam" id="1.10.110.10:FF:000002">
    <property type="entry name" value="Non-specific lipid-transfer protein"/>
    <property type="match status" value="1"/>
</dbReference>
<organism evidence="7 8">
    <name type="scientific">Dendrobium chrysotoxum</name>
    <name type="common">Orchid</name>
    <dbReference type="NCBI Taxonomy" id="161865"/>
    <lineage>
        <taxon>Eukaryota</taxon>
        <taxon>Viridiplantae</taxon>
        <taxon>Streptophyta</taxon>
        <taxon>Embryophyta</taxon>
        <taxon>Tracheophyta</taxon>
        <taxon>Spermatophyta</taxon>
        <taxon>Magnoliopsida</taxon>
        <taxon>Liliopsida</taxon>
        <taxon>Asparagales</taxon>
        <taxon>Orchidaceae</taxon>
        <taxon>Epidendroideae</taxon>
        <taxon>Malaxideae</taxon>
        <taxon>Dendrobiinae</taxon>
        <taxon>Dendrobium</taxon>
    </lineage>
</organism>
<evidence type="ECO:0000256" key="5">
    <source>
        <dbReference type="SAM" id="SignalP"/>
    </source>
</evidence>
<feature type="chain" id="PRO_5043395195" description="Non-specific lipid-transfer protein" evidence="5">
    <location>
        <begin position="17"/>
        <end position="106"/>
    </location>
</feature>
<dbReference type="InterPro" id="IPR036312">
    <property type="entry name" value="Bifun_inhib/LTP/seed_sf"/>
</dbReference>
<keyword evidence="4" id="KW-0446">Lipid-binding</keyword>
<comment type="similarity">
    <text evidence="1 4">Belongs to the plant LTP family.</text>
</comment>
<dbReference type="GO" id="GO:0008289">
    <property type="term" value="F:lipid binding"/>
    <property type="evidence" value="ECO:0007669"/>
    <property type="project" value="UniProtKB-KW"/>
</dbReference>
<comment type="caution">
    <text evidence="7">The sequence shown here is derived from an EMBL/GenBank/DDBJ whole genome shotgun (WGS) entry which is preliminary data.</text>
</comment>
<dbReference type="PRINTS" id="PR00382">
    <property type="entry name" value="LIPIDTRNSFER"/>
</dbReference>
<dbReference type="InterPro" id="IPR016140">
    <property type="entry name" value="Bifunc_inhib/LTP/seed_store"/>
</dbReference>
<accession>A0AAV7GRU8</accession>
<dbReference type="SMART" id="SM00499">
    <property type="entry name" value="AAI"/>
    <property type="match status" value="1"/>
</dbReference>
<evidence type="ECO:0000256" key="4">
    <source>
        <dbReference type="RuleBase" id="RU000628"/>
    </source>
</evidence>
<comment type="function">
    <text evidence="4">Plant non-specific lipid-transfer proteins transfer phospholipids as well as galactolipids across membranes. May play a role in wax or cutin deposition in the cell walls of expanding epidermal cells and certain secretory tissues.</text>
</comment>
<evidence type="ECO:0000256" key="3">
    <source>
        <dbReference type="ARBA" id="ARBA00023157"/>
    </source>
</evidence>
<sequence>MISFLLVSCFLREASAAISCGQVASSVGQCIPYVRGTGPLTPACCSGVSKLNSLAQTTPDRQAACTCLKTLAGSISGLNPGLAAGLPGKCGVSVPFAISTSTDCSK</sequence>
<dbReference type="GO" id="GO:0006869">
    <property type="term" value="P:lipid transport"/>
    <property type="evidence" value="ECO:0007669"/>
    <property type="project" value="InterPro"/>
</dbReference>
<reference evidence="7 8" key="1">
    <citation type="journal article" date="2021" name="Hortic Res">
        <title>Chromosome-scale assembly of the Dendrobium chrysotoxum genome enhances the understanding of orchid evolution.</title>
        <authorList>
            <person name="Zhang Y."/>
            <person name="Zhang G.Q."/>
            <person name="Zhang D."/>
            <person name="Liu X.D."/>
            <person name="Xu X.Y."/>
            <person name="Sun W.H."/>
            <person name="Yu X."/>
            <person name="Zhu X."/>
            <person name="Wang Z.W."/>
            <person name="Zhao X."/>
            <person name="Zhong W.Y."/>
            <person name="Chen H."/>
            <person name="Yin W.L."/>
            <person name="Huang T."/>
            <person name="Niu S.C."/>
            <person name="Liu Z.J."/>
        </authorList>
    </citation>
    <scope>NUCLEOTIDE SEQUENCE [LARGE SCALE GENOMIC DNA]</scope>
    <source>
        <strain evidence="7">Lindl</strain>
    </source>
</reference>
<keyword evidence="8" id="KW-1185">Reference proteome</keyword>
<gene>
    <name evidence="7" type="ORF">IEQ34_013743</name>
</gene>
<dbReference type="Pfam" id="PF00234">
    <property type="entry name" value="Tryp_alpha_amyl"/>
    <property type="match status" value="1"/>
</dbReference>
<name>A0AAV7GRU8_DENCH</name>
<feature type="signal peptide" evidence="5">
    <location>
        <begin position="1"/>
        <end position="16"/>
    </location>
</feature>
<keyword evidence="5" id="KW-0732">Signal</keyword>
<keyword evidence="3" id="KW-1015">Disulfide bond</keyword>
<feature type="domain" description="Bifunctional inhibitor/plant lipid transfer protein/seed storage helical" evidence="6">
    <location>
        <begin position="20"/>
        <end position="104"/>
    </location>
</feature>
<keyword evidence="2 4" id="KW-0813">Transport</keyword>
<protein>
    <recommendedName>
        <fullName evidence="4">Non-specific lipid-transfer protein</fullName>
    </recommendedName>
</protein>
<dbReference type="SUPFAM" id="SSF47699">
    <property type="entry name" value="Bifunctional inhibitor/lipid-transfer protein/seed storage 2S albumin"/>
    <property type="match status" value="1"/>
</dbReference>